<dbReference type="Pfam" id="PF00126">
    <property type="entry name" value="HTH_1"/>
    <property type="match status" value="1"/>
</dbReference>
<evidence type="ECO:0000313" key="6">
    <source>
        <dbReference type="EMBL" id="MBJ3778144.1"/>
    </source>
</evidence>
<dbReference type="GO" id="GO:0043565">
    <property type="term" value="F:sequence-specific DNA binding"/>
    <property type="evidence" value="ECO:0007669"/>
    <property type="project" value="TreeGrafter"/>
</dbReference>
<keyword evidence="3" id="KW-0238">DNA-binding</keyword>
<dbReference type="PROSITE" id="PS50931">
    <property type="entry name" value="HTH_LYSR"/>
    <property type="match status" value="1"/>
</dbReference>
<dbReference type="GO" id="GO:0006351">
    <property type="term" value="P:DNA-templated transcription"/>
    <property type="evidence" value="ECO:0007669"/>
    <property type="project" value="TreeGrafter"/>
</dbReference>
<dbReference type="GO" id="GO:0003700">
    <property type="term" value="F:DNA-binding transcription factor activity"/>
    <property type="evidence" value="ECO:0007669"/>
    <property type="project" value="InterPro"/>
</dbReference>
<dbReference type="Gene3D" id="1.10.10.10">
    <property type="entry name" value="Winged helix-like DNA-binding domain superfamily/Winged helix DNA-binding domain"/>
    <property type="match status" value="1"/>
</dbReference>
<keyword evidence="7" id="KW-1185">Reference proteome</keyword>
<keyword evidence="2" id="KW-0805">Transcription regulation</keyword>
<dbReference type="InterPro" id="IPR005119">
    <property type="entry name" value="LysR_subst-bd"/>
</dbReference>
<reference evidence="6" key="1">
    <citation type="submission" date="2020-12" db="EMBL/GenBank/DDBJ databases">
        <title>Bacterial taxonomy.</title>
        <authorList>
            <person name="Pan X."/>
        </authorList>
    </citation>
    <scope>NUCLEOTIDE SEQUENCE</scope>
    <source>
        <strain evidence="6">B2012</strain>
    </source>
</reference>
<evidence type="ECO:0000256" key="3">
    <source>
        <dbReference type="ARBA" id="ARBA00023125"/>
    </source>
</evidence>
<proteinExistence type="inferred from homology"/>
<dbReference type="RefSeq" id="WP_198884052.1">
    <property type="nucleotide sequence ID" value="NZ_JAEKJA010000024.1"/>
</dbReference>
<dbReference type="InterPro" id="IPR036390">
    <property type="entry name" value="WH_DNA-bd_sf"/>
</dbReference>
<sequence>MAKRTSLPPLNPLHVFEAAARLESFTKAARVLNITQSAVSRQIAALEASLNVMLFTRGKEGTALTEAGRYYRDEVTAAFSRIQSATDEIRNQREASPLRVRVYTTFAAQWLIPRLPDFQAKHPEIKVQVSTATAPVVFSRDRVDLAIQLGDGMWPGVNARPVFPDVIQPVCSKEVVRRVGSAKVSDILREVPMIETGLRSRDWPDWLAHNHIAVDDCEYMRFPNSLLAYQAALAGLGVAMGQMMFLSRELEEGRLVRLGTQPLKRDVGYFALWPEAIPMNRKIRAFLAWVTATAERDTQTMFRSMLSEVA</sequence>
<comment type="similarity">
    <text evidence="1">Belongs to the LysR transcriptional regulatory family.</text>
</comment>
<evidence type="ECO:0000259" key="5">
    <source>
        <dbReference type="PROSITE" id="PS50931"/>
    </source>
</evidence>
<name>A0A934IK42_9HYPH</name>
<dbReference type="AlphaFoldDB" id="A0A934IK42"/>
<evidence type="ECO:0000313" key="7">
    <source>
        <dbReference type="Proteomes" id="UP000609531"/>
    </source>
</evidence>
<organism evidence="6 7">
    <name type="scientific">Acuticoccus mangrovi</name>
    <dbReference type="NCBI Taxonomy" id="2796142"/>
    <lineage>
        <taxon>Bacteria</taxon>
        <taxon>Pseudomonadati</taxon>
        <taxon>Pseudomonadota</taxon>
        <taxon>Alphaproteobacteria</taxon>
        <taxon>Hyphomicrobiales</taxon>
        <taxon>Amorphaceae</taxon>
        <taxon>Acuticoccus</taxon>
    </lineage>
</organism>
<dbReference type="CDD" id="cd08432">
    <property type="entry name" value="PBP2_GcdR_TrpI_HvrB_AmpR_like"/>
    <property type="match status" value="1"/>
</dbReference>
<dbReference type="PANTHER" id="PTHR30537:SF74">
    <property type="entry name" value="HTH-TYPE TRANSCRIPTIONAL REGULATOR TRPI"/>
    <property type="match status" value="1"/>
</dbReference>
<dbReference type="InterPro" id="IPR036388">
    <property type="entry name" value="WH-like_DNA-bd_sf"/>
</dbReference>
<evidence type="ECO:0000256" key="4">
    <source>
        <dbReference type="ARBA" id="ARBA00023163"/>
    </source>
</evidence>
<accession>A0A934IK42</accession>
<dbReference type="FunFam" id="1.10.10.10:FF:000001">
    <property type="entry name" value="LysR family transcriptional regulator"/>
    <property type="match status" value="1"/>
</dbReference>
<gene>
    <name evidence="6" type="ORF">JCR33_20755</name>
</gene>
<dbReference type="PRINTS" id="PR00039">
    <property type="entry name" value="HTHLYSR"/>
</dbReference>
<keyword evidence="4" id="KW-0804">Transcription</keyword>
<dbReference type="Pfam" id="PF03466">
    <property type="entry name" value="LysR_substrate"/>
    <property type="match status" value="1"/>
</dbReference>
<feature type="domain" description="HTH lysR-type" evidence="5">
    <location>
        <begin position="8"/>
        <end position="65"/>
    </location>
</feature>
<dbReference type="SUPFAM" id="SSF53850">
    <property type="entry name" value="Periplasmic binding protein-like II"/>
    <property type="match status" value="1"/>
</dbReference>
<dbReference type="InterPro" id="IPR000847">
    <property type="entry name" value="LysR_HTH_N"/>
</dbReference>
<dbReference type="SUPFAM" id="SSF46785">
    <property type="entry name" value="Winged helix' DNA-binding domain"/>
    <property type="match status" value="1"/>
</dbReference>
<dbReference type="Proteomes" id="UP000609531">
    <property type="component" value="Unassembled WGS sequence"/>
</dbReference>
<dbReference type="InterPro" id="IPR058163">
    <property type="entry name" value="LysR-type_TF_proteobact-type"/>
</dbReference>
<dbReference type="EMBL" id="JAEKJA010000024">
    <property type="protein sequence ID" value="MBJ3778144.1"/>
    <property type="molecule type" value="Genomic_DNA"/>
</dbReference>
<evidence type="ECO:0000256" key="1">
    <source>
        <dbReference type="ARBA" id="ARBA00009437"/>
    </source>
</evidence>
<protein>
    <submittedName>
        <fullName evidence="6">LysR family transcriptional regulator</fullName>
    </submittedName>
</protein>
<comment type="caution">
    <text evidence="6">The sequence shown here is derived from an EMBL/GenBank/DDBJ whole genome shotgun (WGS) entry which is preliminary data.</text>
</comment>
<evidence type="ECO:0000256" key="2">
    <source>
        <dbReference type="ARBA" id="ARBA00023015"/>
    </source>
</evidence>
<dbReference type="Gene3D" id="3.40.190.10">
    <property type="entry name" value="Periplasmic binding protein-like II"/>
    <property type="match status" value="2"/>
</dbReference>
<dbReference type="PANTHER" id="PTHR30537">
    <property type="entry name" value="HTH-TYPE TRANSCRIPTIONAL REGULATOR"/>
    <property type="match status" value="1"/>
</dbReference>